<evidence type="ECO:0000256" key="3">
    <source>
        <dbReference type="ARBA" id="ARBA00022692"/>
    </source>
</evidence>
<keyword evidence="4 6" id="KW-1133">Transmembrane helix</keyword>
<dbReference type="PANTHER" id="PTHR46285:SF3">
    <property type="entry name" value="PROTEINASE INHIBITOR I4, SERPIN (DUF716)"/>
    <property type="match status" value="1"/>
</dbReference>
<feature type="transmembrane region" description="Helical" evidence="6">
    <location>
        <begin position="67"/>
        <end position="86"/>
    </location>
</feature>
<evidence type="ECO:0000256" key="2">
    <source>
        <dbReference type="ARBA" id="ARBA00006948"/>
    </source>
</evidence>
<dbReference type="InterPro" id="IPR006904">
    <property type="entry name" value="DUF716"/>
</dbReference>
<comment type="subcellular location">
    <subcellularLocation>
        <location evidence="1">Membrane</location>
        <topology evidence="1">Multi-pass membrane protein</topology>
    </subcellularLocation>
</comment>
<dbReference type="Pfam" id="PF04819">
    <property type="entry name" value="DUF716"/>
    <property type="match status" value="1"/>
</dbReference>
<gene>
    <name evidence="7" type="ORF">CK203_009867</name>
</gene>
<dbReference type="Proteomes" id="UP000288805">
    <property type="component" value="Unassembled WGS sequence"/>
</dbReference>
<sequence>MIGCSISISMELFIGPVRHQPFDVDGTIPSNHLHNFEHSSISMTFLVYAASAIALDRAGVKARNDLSLLLAGIAFGQQLLLFHLHSTDHVGMEGQYHMLLQILISLSLTSTLMGIGLPKSFILSFVRSISILFQGLWLMVMGVMLWTPAYIPKGCFLRWEEGHQVAHCHDDKSLHRAKALINIEFSWYVIGMAMFSVFFYLFLVKVYGEKVKYWSLGKEEEEEEGEALSPEKTKLGFIHMGQAFAPMDIER</sequence>
<evidence type="ECO:0000256" key="5">
    <source>
        <dbReference type="ARBA" id="ARBA00023136"/>
    </source>
</evidence>
<evidence type="ECO:0000256" key="6">
    <source>
        <dbReference type="SAM" id="Phobius"/>
    </source>
</evidence>
<protein>
    <recommendedName>
        <fullName evidence="9">Transmembrane protein 45B</fullName>
    </recommendedName>
</protein>
<dbReference type="OrthoDB" id="551896at2759"/>
<dbReference type="PANTHER" id="PTHR46285">
    <property type="entry name" value="PROTEINASE INHIBITOR I4, SERPIN (DUF716)-RELATED"/>
    <property type="match status" value="1"/>
</dbReference>
<keyword evidence="5 6" id="KW-0472">Membrane</keyword>
<comment type="similarity">
    <text evidence="2">Belongs to the TMEM45 family.</text>
</comment>
<organism evidence="7 8">
    <name type="scientific">Vitis vinifera</name>
    <name type="common">Grape</name>
    <dbReference type="NCBI Taxonomy" id="29760"/>
    <lineage>
        <taxon>Eukaryota</taxon>
        <taxon>Viridiplantae</taxon>
        <taxon>Streptophyta</taxon>
        <taxon>Embryophyta</taxon>
        <taxon>Tracheophyta</taxon>
        <taxon>Spermatophyta</taxon>
        <taxon>Magnoliopsida</taxon>
        <taxon>eudicotyledons</taxon>
        <taxon>Gunneridae</taxon>
        <taxon>Pentapetalae</taxon>
        <taxon>rosids</taxon>
        <taxon>Vitales</taxon>
        <taxon>Vitaceae</taxon>
        <taxon>Viteae</taxon>
        <taxon>Vitis</taxon>
    </lineage>
</organism>
<feature type="transmembrane region" description="Helical" evidence="6">
    <location>
        <begin position="98"/>
        <end position="117"/>
    </location>
</feature>
<name>A0A438JVR3_VITVI</name>
<proteinExistence type="inferred from homology"/>
<dbReference type="GO" id="GO:0016020">
    <property type="term" value="C:membrane"/>
    <property type="evidence" value="ECO:0007669"/>
    <property type="project" value="UniProtKB-SubCell"/>
</dbReference>
<evidence type="ECO:0000256" key="1">
    <source>
        <dbReference type="ARBA" id="ARBA00004141"/>
    </source>
</evidence>
<reference evidence="7 8" key="1">
    <citation type="journal article" date="2018" name="PLoS Genet.">
        <title>Population sequencing reveals clonal diversity and ancestral inbreeding in the grapevine cultivar Chardonnay.</title>
        <authorList>
            <person name="Roach M.J."/>
            <person name="Johnson D.L."/>
            <person name="Bohlmann J."/>
            <person name="van Vuuren H.J."/>
            <person name="Jones S.J."/>
            <person name="Pretorius I.S."/>
            <person name="Schmidt S.A."/>
            <person name="Borneman A.R."/>
        </authorList>
    </citation>
    <scope>NUCLEOTIDE SEQUENCE [LARGE SCALE GENOMIC DNA]</scope>
    <source>
        <strain evidence="8">cv. Chardonnay</strain>
        <tissue evidence="7">Leaf</tissue>
    </source>
</reference>
<keyword evidence="3 6" id="KW-0812">Transmembrane</keyword>
<evidence type="ECO:0008006" key="9">
    <source>
        <dbReference type="Google" id="ProtNLM"/>
    </source>
</evidence>
<dbReference type="EMBL" id="QGNW01000026">
    <property type="protein sequence ID" value="RVX13047.1"/>
    <property type="molecule type" value="Genomic_DNA"/>
</dbReference>
<evidence type="ECO:0000313" key="8">
    <source>
        <dbReference type="Proteomes" id="UP000288805"/>
    </source>
</evidence>
<evidence type="ECO:0000256" key="4">
    <source>
        <dbReference type="ARBA" id="ARBA00022989"/>
    </source>
</evidence>
<dbReference type="AlphaFoldDB" id="A0A438JVR3"/>
<accession>A0A438JVR3</accession>
<evidence type="ECO:0000313" key="7">
    <source>
        <dbReference type="EMBL" id="RVX13047.1"/>
    </source>
</evidence>
<feature type="transmembrane region" description="Helical" evidence="6">
    <location>
        <begin position="185"/>
        <end position="204"/>
    </location>
</feature>
<dbReference type="Gramene" id="Vitis06g00111.t01">
    <property type="protein sequence ID" value="Vitis06g00111.t01.CDS"/>
    <property type="gene ID" value="Vitis06g00111"/>
</dbReference>
<feature type="transmembrane region" description="Helical" evidence="6">
    <location>
        <begin position="129"/>
        <end position="151"/>
    </location>
</feature>
<comment type="caution">
    <text evidence="7">The sequence shown here is derived from an EMBL/GenBank/DDBJ whole genome shotgun (WGS) entry which is preliminary data.</text>
</comment>